<dbReference type="InterPro" id="IPR005632">
    <property type="entry name" value="Chaperone_Skp"/>
</dbReference>
<comment type="similarity">
    <text evidence="1">Belongs to the Skp family.</text>
</comment>
<proteinExistence type="inferred from homology"/>
<keyword evidence="3" id="KW-0175">Coiled coil</keyword>
<sequence>MRAIFLAAGLALAMQAGAPQLAAQEIGRDLGLPDSVVLVIDPSRLFSETQFGKRVASELEAERETLAKENRAIEADLVDEEQSLTKKRADMTPRNFRMAADAFDEKVQRIRKEQDQKARRLAEAGDTAQRRFLSVARPVLETVMRETGASVLLDARTVLLGADSVDITAEAILRIDQTIGAGEGIDLLQALGKDTGAEDSAQENGIPAVEPSDMDEGAEAPATDPSLSEPD</sequence>
<keyword evidence="2 5" id="KW-0732">Signal</keyword>
<feature type="signal peptide" evidence="5">
    <location>
        <begin position="1"/>
        <end position="18"/>
    </location>
</feature>
<feature type="coiled-coil region" evidence="3">
    <location>
        <begin position="56"/>
        <end position="83"/>
    </location>
</feature>
<gene>
    <name evidence="6" type="ORF">NOI20_01990</name>
</gene>
<dbReference type="SUPFAM" id="SSF111384">
    <property type="entry name" value="OmpH-like"/>
    <property type="match status" value="1"/>
</dbReference>
<dbReference type="GO" id="GO:0005829">
    <property type="term" value="C:cytosol"/>
    <property type="evidence" value="ECO:0007669"/>
    <property type="project" value="TreeGrafter"/>
</dbReference>
<dbReference type="EMBL" id="JANFFA010000001">
    <property type="protein sequence ID" value="MDQ2092876.1"/>
    <property type="molecule type" value="Genomic_DNA"/>
</dbReference>
<dbReference type="Proteomes" id="UP001227162">
    <property type="component" value="Unassembled WGS sequence"/>
</dbReference>
<dbReference type="PANTHER" id="PTHR35089:SF1">
    <property type="entry name" value="CHAPERONE PROTEIN SKP"/>
    <property type="match status" value="1"/>
</dbReference>
<evidence type="ECO:0000256" key="4">
    <source>
        <dbReference type="SAM" id="MobiDB-lite"/>
    </source>
</evidence>
<reference evidence="6" key="2">
    <citation type="submission" date="2023-04" db="EMBL/GenBank/DDBJ databases">
        <title>'Rhodoalgimonas zhirmunskyi' gen. nov., isolated from a red alga.</title>
        <authorList>
            <person name="Nedashkovskaya O.I."/>
            <person name="Otstavnykh N.Y."/>
            <person name="Bystritskaya E.P."/>
            <person name="Balabanova L.A."/>
            <person name="Isaeva M.P."/>
        </authorList>
    </citation>
    <scope>NUCLEOTIDE SEQUENCE</scope>
    <source>
        <strain evidence="6">10Alg 79</strain>
    </source>
</reference>
<dbReference type="RefSeq" id="WP_317624489.1">
    <property type="nucleotide sequence ID" value="NZ_JANFFA010000001.1"/>
</dbReference>
<feature type="chain" id="PRO_5042518339" evidence="5">
    <location>
        <begin position="19"/>
        <end position="231"/>
    </location>
</feature>
<dbReference type="Pfam" id="PF03938">
    <property type="entry name" value="OmpH"/>
    <property type="match status" value="1"/>
</dbReference>
<dbReference type="PANTHER" id="PTHR35089">
    <property type="entry name" value="CHAPERONE PROTEIN SKP"/>
    <property type="match status" value="1"/>
</dbReference>
<evidence type="ECO:0000256" key="3">
    <source>
        <dbReference type="SAM" id="Coils"/>
    </source>
</evidence>
<protein>
    <submittedName>
        <fullName evidence="6">OmpH family outer membrane protein</fullName>
    </submittedName>
</protein>
<dbReference type="Gene3D" id="3.30.910.20">
    <property type="entry name" value="Skp domain"/>
    <property type="match status" value="1"/>
</dbReference>
<dbReference type="AlphaFoldDB" id="A0AAJ1UAA7"/>
<accession>A0AAJ1UAA7</accession>
<organism evidence="6 7">
    <name type="scientific">Rhodalgimonas zhirmunskyi</name>
    <dbReference type="NCBI Taxonomy" id="2964767"/>
    <lineage>
        <taxon>Bacteria</taxon>
        <taxon>Pseudomonadati</taxon>
        <taxon>Pseudomonadota</taxon>
        <taxon>Alphaproteobacteria</taxon>
        <taxon>Rhodobacterales</taxon>
        <taxon>Roseobacteraceae</taxon>
        <taxon>Rhodalgimonas</taxon>
    </lineage>
</organism>
<name>A0AAJ1UAA7_9RHOB</name>
<dbReference type="GO" id="GO:0051082">
    <property type="term" value="F:unfolded protein binding"/>
    <property type="evidence" value="ECO:0007669"/>
    <property type="project" value="InterPro"/>
</dbReference>
<evidence type="ECO:0000256" key="1">
    <source>
        <dbReference type="ARBA" id="ARBA00009091"/>
    </source>
</evidence>
<evidence type="ECO:0000256" key="2">
    <source>
        <dbReference type="ARBA" id="ARBA00022729"/>
    </source>
</evidence>
<comment type="caution">
    <text evidence="6">The sequence shown here is derived from an EMBL/GenBank/DDBJ whole genome shotgun (WGS) entry which is preliminary data.</text>
</comment>
<dbReference type="GO" id="GO:0050821">
    <property type="term" value="P:protein stabilization"/>
    <property type="evidence" value="ECO:0007669"/>
    <property type="project" value="TreeGrafter"/>
</dbReference>
<reference evidence="6" key="1">
    <citation type="submission" date="2022-07" db="EMBL/GenBank/DDBJ databases">
        <authorList>
            <person name="Otstavnykh N."/>
            <person name="Isaeva M."/>
            <person name="Bystritskaya E."/>
        </authorList>
    </citation>
    <scope>NUCLEOTIDE SEQUENCE</scope>
    <source>
        <strain evidence="6">10Alg 79</strain>
    </source>
</reference>
<evidence type="ECO:0000313" key="7">
    <source>
        <dbReference type="Proteomes" id="UP001227162"/>
    </source>
</evidence>
<feature type="region of interest" description="Disordered" evidence="4">
    <location>
        <begin position="193"/>
        <end position="231"/>
    </location>
</feature>
<dbReference type="SMART" id="SM00935">
    <property type="entry name" value="OmpH"/>
    <property type="match status" value="1"/>
</dbReference>
<dbReference type="InterPro" id="IPR024930">
    <property type="entry name" value="Skp_dom_sf"/>
</dbReference>
<keyword evidence="7" id="KW-1185">Reference proteome</keyword>
<evidence type="ECO:0000256" key="5">
    <source>
        <dbReference type="SAM" id="SignalP"/>
    </source>
</evidence>
<evidence type="ECO:0000313" key="6">
    <source>
        <dbReference type="EMBL" id="MDQ2092876.1"/>
    </source>
</evidence>